<evidence type="ECO:0000313" key="3">
    <source>
        <dbReference type="EMBL" id="KAA5539099.1"/>
    </source>
</evidence>
<keyword evidence="1" id="KW-0732">Signal</keyword>
<feature type="chain" id="PRO_5024435775" evidence="1">
    <location>
        <begin position="24"/>
        <end position="245"/>
    </location>
</feature>
<dbReference type="RefSeq" id="WP_150079473.1">
    <property type="nucleotide sequence ID" value="NZ_VWOX01000022.1"/>
</dbReference>
<dbReference type="EMBL" id="VWOX01000022">
    <property type="protein sequence ID" value="KAA5539099.1"/>
    <property type="molecule type" value="Genomic_DNA"/>
</dbReference>
<gene>
    <name evidence="3" type="ORF">FYK55_25540</name>
</gene>
<dbReference type="AlphaFoldDB" id="A0A5M6D0I6"/>
<evidence type="ECO:0000259" key="2">
    <source>
        <dbReference type="Pfam" id="PF07589"/>
    </source>
</evidence>
<accession>A0A5M6D0I6</accession>
<sequence length="245" mass="26259">MRRFTAVLLAALLTATLARPAQAGVMGIMNGDFEAGSGNVFTGWDTFSLPPFIQFLPPAAGVDTNRFVLFNDQSPLETTQLEQTIELTNRSQSLSFDFQFQSSGQTGFFDAPDSFQAGLYDLGGNPLLTSPLLPNVDLPTFLSIDDNGNSASNPGVQFFDTNVPGLRSGWTRVTVDVSAIAPQMAILEFSLFAGNDSLVDSSASLDNVVLTSRAEVIPEPSSMTIFALAIPLLAVGRRRRTRASV</sequence>
<evidence type="ECO:0000256" key="1">
    <source>
        <dbReference type="SAM" id="SignalP"/>
    </source>
</evidence>
<feature type="domain" description="Ice-binding protein C-terminal" evidence="2">
    <location>
        <begin position="217"/>
        <end position="240"/>
    </location>
</feature>
<dbReference type="InterPro" id="IPR013424">
    <property type="entry name" value="Ice-binding_C"/>
</dbReference>
<protein>
    <submittedName>
        <fullName evidence="3">PEP-CTERM sorting domain-containing protein</fullName>
    </submittedName>
</protein>
<name>A0A5M6D0I6_9BACT</name>
<evidence type="ECO:0000313" key="4">
    <source>
        <dbReference type="Proteomes" id="UP000324479"/>
    </source>
</evidence>
<organism evidence="3 4">
    <name type="scientific">Roseiconus nitratireducens</name>
    <dbReference type="NCBI Taxonomy" id="2605748"/>
    <lineage>
        <taxon>Bacteria</taxon>
        <taxon>Pseudomonadati</taxon>
        <taxon>Planctomycetota</taxon>
        <taxon>Planctomycetia</taxon>
        <taxon>Pirellulales</taxon>
        <taxon>Pirellulaceae</taxon>
        <taxon>Roseiconus</taxon>
    </lineage>
</organism>
<dbReference type="Gene3D" id="2.60.120.260">
    <property type="entry name" value="Galactose-binding domain-like"/>
    <property type="match status" value="1"/>
</dbReference>
<proteinExistence type="predicted"/>
<reference evidence="3 4" key="1">
    <citation type="submission" date="2019-08" db="EMBL/GenBank/DDBJ databases">
        <authorList>
            <person name="Dhanesh K."/>
            <person name="Kumar G."/>
            <person name="Sasikala C."/>
            <person name="Venkata Ramana C."/>
        </authorList>
    </citation>
    <scope>NUCLEOTIDE SEQUENCE [LARGE SCALE GENOMIC DNA]</scope>
    <source>
        <strain evidence="3 4">JC645</strain>
    </source>
</reference>
<dbReference type="Proteomes" id="UP000324479">
    <property type="component" value="Unassembled WGS sequence"/>
</dbReference>
<comment type="caution">
    <text evidence="3">The sequence shown here is derived from an EMBL/GenBank/DDBJ whole genome shotgun (WGS) entry which is preliminary data.</text>
</comment>
<dbReference type="Pfam" id="PF07589">
    <property type="entry name" value="PEP-CTERM"/>
    <property type="match status" value="1"/>
</dbReference>
<keyword evidence="4" id="KW-1185">Reference proteome</keyword>
<feature type="signal peptide" evidence="1">
    <location>
        <begin position="1"/>
        <end position="23"/>
    </location>
</feature>